<accession>A0A8H5F468</accession>
<gene>
    <name evidence="1" type="ORF">D9758_018062</name>
</gene>
<dbReference type="Proteomes" id="UP000559256">
    <property type="component" value="Unassembled WGS sequence"/>
</dbReference>
<dbReference type="Gene3D" id="3.40.462.20">
    <property type="match status" value="1"/>
</dbReference>
<reference evidence="1 2" key="1">
    <citation type="journal article" date="2020" name="ISME J.">
        <title>Uncovering the hidden diversity of litter-decomposition mechanisms in mushroom-forming fungi.</title>
        <authorList>
            <person name="Floudas D."/>
            <person name="Bentzer J."/>
            <person name="Ahren D."/>
            <person name="Johansson T."/>
            <person name="Persson P."/>
            <person name="Tunlid A."/>
        </authorList>
    </citation>
    <scope>NUCLEOTIDE SEQUENCE [LARGE SCALE GENOMIC DNA]</scope>
    <source>
        <strain evidence="1 2">CBS 291.85</strain>
    </source>
</reference>
<dbReference type="OrthoDB" id="407275at2759"/>
<organism evidence="1 2">
    <name type="scientific">Tetrapyrgos nigripes</name>
    <dbReference type="NCBI Taxonomy" id="182062"/>
    <lineage>
        <taxon>Eukaryota</taxon>
        <taxon>Fungi</taxon>
        <taxon>Dikarya</taxon>
        <taxon>Basidiomycota</taxon>
        <taxon>Agaricomycotina</taxon>
        <taxon>Agaricomycetes</taxon>
        <taxon>Agaricomycetidae</taxon>
        <taxon>Agaricales</taxon>
        <taxon>Marasmiineae</taxon>
        <taxon>Marasmiaceae</taxon>
        <taxon>Tetrapyrgos</taxon>
    </lineage>
</organism>
<sequence length="170" mass="18516">MGGANMHDTFYAKSMMTPMEVPLTDEAMGAMMEYLGTVGRDGELLEVELCSGVNSAINALPLDDTAFANRTTLRTFQPYASSPNSLLPYPEEGFGFMDGIVKSIVDNMPPGWGYGAYPNYIDDWLGDCMSRFSSPLSPPPSTLSSSSPSLPPSPFFSIPYRSSLTDVFYM</sequence>
<comment type="caution">
    <text evidence="1">The sequence shown here is derived from an EMBL/GenBank/DDBJ whole genome shotgun (WGS) entry which is preliminary data.</text>
</comment>
<proteinExistence type="predicted"/>
<dbReference type="EMBL" id="JAACJM010000397">
    <property type="protein sequence ID" value="KAF5323185.1"/>
    <property type="molecule type" value="Genomic_DNA"/>
</dbReference>
<evidence type="ECO:0000313" key="1">
    <source>
        <dbReference type="EMBL" id="KAF5323185.1"/>
    </source>
</evidence>
<keyword evidence="2" id="KW-1185">Reference proteome</keyword>
<protein>
    <submittedName>
        <fullName evidence="1">Uncharacterized protein</fullName>
    </submittedName>
</protein>
<name>A0A8H5F468_9AGAR</name>
<dbReference type="AlphaFoldDB" id="A0A8H5F468"/>
<evidence type="ECO:0000313" key="2">
    <source>
        <dbReference type="Proteomes" id="UP000559256"/>
    </source>
</evidence>